<evidence type="ECO:0000313" key="2">
    <source>
        <dbReference type="Proteomes" id="UP001062165"/>
    </source>
</evidence>
<proteinExistence type="predicted"/>
<organism evidence="1 2">
    <name type="scientific">Reichenbachiella carrageenanivorans</name>
    <dbReference type="NCBI Taxonomy" id="2979869"/>
    <lineage>
        <taxon>Bacteria</taxon>
        <taxon>Pseudomonadati</taxon>
        <taxon>Bacteroidota</taxon>
        <taxon>Cytophagia</taxon>
        <taxon>Cytophagales</taxon>
        <taxon>Reichenbachiellaceae</taxon>
        <taxon>Reichenbachiella</taxon>
    </lineage>
</organism>
<dbReference type="InterPro" id="IPR008979">
    <property type="entry name" value="Galactose-bd-like_sf"/>
</dbReference>
<dbReference type="Gene3D" id="2.60.120.260">
    <property type="entry name" value="Galactose-binding domain-like"/>
    <property type="match status" value="1"/>
</dbReference>
<dbReference type="RefSeq" id="WP_263050445.1">
    <property type="nucleotide sequence ID" value="NZ_CP106735.1"/>
</dbReference>
<keyword evidence="2" id="KW-1185">Reference proteome</keyword>
<protein>
    <submittedName>
        <fullName evidence="1">Uncharacterized protein</fullName>
    </submittedName>
</protein>
<evidence type="ECO:0000313" key="1">
    <source>
        <dbReference type="EMBL" id="UXX78700.1"/>
    </source>
</evidence>
<reference evidence="1" key="1">
    <citation type="submission" date="2022-10" db="EMBL/GenBank/DDBJ databases">
        <title>Comparative genomics and taxonomic characterization of three novel marine species of genus Reichenbachiella exhibiting antioxidant and polysaccharide degradation activities.</title>
        <authorList>
            <person name="Muhammad N."/>
            <person name="Lee Y.-J."/>
            <person name="Ko J."/>
            <person name="Kim S.-G."/>
        </authorList>
    </citation>
    <scope>NUCLEOTIDE SEQUENCE</scope>
    <source>
        <strain evidence="1">Wsw4-B4</strain>
    </source>
</reference>
<dbReference type="EMBL" id="CP106735">
    <property type="protein sequence ID" value="UXX78700.1"/>
    <property type="molecule type" value="Genomic_DNA"/>
</dbReference>
<dbReference type="SUPFAM" id="SSF49785">
    <property type="entry name" value="Galactose-binding domain-like"/>
    <property type="match status" value="1"/>
</dbReference>
<dbReference type="Proteomes" id="UP001062165">
    <property type="component" value="Chromosome"/>
</dbReference>
<accession>A0ABY6CXR2</accession>
<gene>
    <name evidence="1" type="ORF">N7E81_15175</name>
</gene>
<name>A0ABY6CXR2_9BACT</name>
<sequence length="132" mass="15073">MKYTLKFIIFSVFVLVGFSSLGQSKKTIFFYEIDDKAKIIIDDKLVYESEEVGYLGGVKIEVDITKYVVTGDEDITIEVVNTNCPDCTGGNPWGVSYEIIDGDEVMDYQYDNGEGDEDKRVAYSYTFYWNDL</sequence>